<feature type="signal peptide" evidence="4">
    <location>
        <begin position="1"/>
        <end position="27"/>
    </location>
</feature>
<name>A0A917C772_9HYPH</name>
<dbReference type="GO" id="GO:0016279">
    <property type="term" value="F:protein-lysine N-methyltransferase activity"/>
    <property type="evidence" value="ECO:0007669"/>
    <property type="project" value="InterPro"/>
</dbReference>
<feature type="chain" id="PRO_5037747074" description="Methyltransferase domain-containing protein" evidence="4">
    <location>
        <begin position="28"/>
        <end position="289"/>
    </location>
</feature>
<evidence type="ECO:0000256" key="1">
    <source>
        <dbReference type="ARBA" id="ARBA00022603"/>
    </source>
</evidence>
<keyword evidence="1" id="KW-0489">Methyltransferase</keyword>
<sequence length="289" mass="31059">MTVIRTLASKVTIACAVSALSLNVAFAQSPQAPMQMAQAAAPAANKAFEPVSGQAGKDVVWVPTQQELVDRMLAMANVTKDDYVIDLGSGDGRTVITAARLGARAHGIEFNPDMVKLSQDAAKREGVTERASFEKADIFQSDFSKASVVTMFLLPQLNIKLRPTLLDMKPGTRIISNTFDMDDWHPDESLVLSTDCASFCRAYKWIIPAKVAGDWRVGGDELQLTQTYQMLSGTLTRGGKKLPISEAKMIGTQITFTVDGKRYTGEVGGGKMTGTAEGAGAWTAERSST</sequence>
<dbReference type="Pfam" id="PF13847">
    <property type="entry name" value="Methyltransf_31"/>
    <property type="match status" value="1"/>
</dbReference>
<dbReference type="InterPro" id="IPR025714">
    <property type="entry name" value="Methyltranfer_dom"/>
</dbReference>
<dbReference type="CDD" id="cd02440">
    <property type="entry name" value="AdoMet_MTases"/>
    <property type="match status" value="1"/>
</dbReference>
<reference evidence="6" key="1">
    <citation type="journal article" date="2014" name="Int. J. Syst. Evol. Microbiol.">
        <title>Complete genome sequence of Corynebacterium casei LMG S-19264T (=DSM 44701T), isolated from a smear-ripened cheese.</title>
        <authorList>
            <consortium name="US DOE Joint Genome Institute (JGI-PGF)"/>
            <person name="Walter F."/>
            <person name="Albersmeier A."/>
            <person name="Kalinowski J."/>
            <person name="Ruckert C."/>
        </authorList>
    </citation>
    <scope>NUCLEOTIDE SEQUENCE</scope>
    <source>
        <strain evidence="6">CCM 7897</strain>
    </source>
</reference>
<evidence type="ECO:0000313" key="7">
    <source>
        <dbReference type="Proteomes" id="UP000606044"/>
    </source>
</evidence>
<gene>
    <name evidence="6" type="ORF">GCM10007301_37080</name>
</gene>
<comment type="caution">
    <text evidence="6">The sequence shown here is derived from an EMBL/GenBank/DDBJ whole genome shotgun (WGS) entry which is preliminary data.</text>
</comment>
<keyword evidence="2" id="KW-0808">Transferase</keyword>
<evidence type="ECO:0000256" key="3">
    <source>
        <dbReference type="ARBA" id="ARBA00022691"/>
    </source>
</evidence>
<dbReference type="AlphaFoldDB" id="A0A917C772"/>
<accession>A0A917C772</accession>
<dbReference type="InterPro" id="IPR026170">
    <property type="entry name" value="FAM173A/B"/>
</dbReference>
<evidence type="ECO:0000256" key="2">
    <source>
        <dbReference type="ARBA" id="ARBA00022679"/>
    </source>
</evidence>
<organism evidence="6 7">
    <name type="scientific">Azorhizobium oxalatiphilum</name>
    <dbReference type="NCBI Taxonomy" id="980631"/>
    <lineage>
        <taxon>Bacteria</taxon>
        <taxon>Pseudomonadati</taxon>
        <taxon>Pseudomonadota</taxon>
        <taxon>Alphaproteobacteria</taxon>
        <taxon>Hyphomicrobiales</taxon>
        <taxon>Xanthobacteraceae</taxon>
        <taxon>Azorhizobium</taxon>
    </lineage>
</organism>
<evidence type="ECO:0000259" key="5">
    <source>
        <dbReference type="Pfam" id="PF13847"/>
    </source>
</evidence>
<keyword evidence="4" id="KW-0732">Signal</keyword>
<protein>
    <recommendedName>
        <fullName evidence="5">Methyltransferase domain-containing protein</fullName>
    </recommendedName>
</protein>
<proteinExistence type="predicted"/>
<dbReference type="Proteomes" id="UP000606044">
    <property type="component" value="Unassembled WGS sequence"/>
</dbReference>
<dbReference type="RefSeq" id="WP_188581275.1">
    <property type="nucleotide sequence ID" value="NZ_BMCT01000005.1"/>
</dbReference>
<evidence type="ECO:0000256" key="4">
    <source>
        <dbReference type="SAM" id="SignalP"/>
    </source>
</evidence>
<dbReference type="GO" id="GO:0032259">
    <property type="term" value="P:methylation"/>
    <property type="evidence" value="ECO:0007669"/>
    <property type="project" value="UniProtKB-KW"/>
</dbReference>
<evidence type="ECO:0000313" key="6">
    <source>
        <dbReference type="EMBL" id="GGF73854.1"/>
    </source>
</evidence>
<keyword evidence="7" id="KW-1185">Reference proteome</keyword>
<feature type="domain" description="Methyltransferase" evidence="5">
    <location>
        <begin position="80"/>
        <end position="186"/>
    </location>
</feature>
<dbReference type="Gene3D" id="3.40.50.150">
    <property type="entry name" value="Vaccinia Virus protein VP39"/>
    <property type="match status" value="1"/>
</dbReference>
<dbReference type="PANTHER" id="PTHR13610:SF11">
    <property type="entry name" value="METHYLTRANSFERASE DOMAIN-CONTAINING PROTEIN"/>
    <property type="match status" value="1"/>
</dbReference>
<reference evidence="6" key="2">
    <citation type="submission" date="2020-09" db="EMBL/GenBank/DDBJ databases">
        <authorList>
            <person name="Sun Q."/>
            <person name="Sedlacek I."/>
        </authorList>
    </citation>
    <scope>NUCLEOTIDE SEQUENCE</scope>
    <source>
        <strain evidence="6">CCM 7897</strain>
    </source>
</reference>
<dbReference type="EMBL" id="BMCT01000005">
    <property type="protein sequence ID" value="GGF73854.1"/>
    <property type="molecule type" value="Genomic_DNA"/>
</dbReference>
<keyword evidence="3" id="KW-0949">S-adenosyl-L-methionine</keyword>
<dbReference type="PANTHER" id="PTHR13610">
    <property type="entry name" value="METHYLTRANSFERASE DOMAIN-CONTAINING PROTEIN"/>
    <property type="match status" value="1"/>
</dbReference>
<dbReference type="InterPro" id="IPR029063">
    <property type="entry name" value="SAM-dependent_MTases_sf"/>
</dbReference>
<dbReference type="SUPFAM" id="SSF53335">
    <property type="entry name" value="S-adenosyl-L-methionine-dependent methyltransferases"/>
    <property type="match status" value="1"/>
</dbReference>